<dbReference type="GO" id="GO:0008654">
    <property type="term" value="P:phospholipid biosynthetic process"/>
    <property type="evidence" value="ECO:0007669"/>
    <property type="project" value="InterPro"/>
</dbReference>
<dbReference type="InterPro" id="IPR017438">
    <property type="entry name" value="ATP-NAD_kinase_N"/>
</dbReference>
<dbReference type="InterPro" id="IPR005218">
    <property type="entry name" value="Diacylglycerol/lipid_kinase"/>
</dbReference>
<dbReference type="Pfam" id="PF00781">
    <property type="entry name" value="DAGK_cat"/>
    <property type="match status" value="1"/>
</dbReference>
<protein>
    <submittedName>
        <fullName evidence="6">Sphingoid long-chain bases kinase 2, mitochondrial</fullName>
    </submittedName>
</protein>
<gene>
    <name evidence="6" type="ORF">POM88_033044</name>
</gene>
<dbReference type="NCBIfam" id="TIGR00147">
    <property type="entry name" value="YegS/Rv2252/BmrU family lipid kinase"/>
    <property type="match status" value="1"/>
</dbReference>
<reference evidence="6" key="1">
    <citation type="submission" date="2023-02" db="EMBL/GenBank/DDBJ databases">
        <title>Genome of toxic invasive species Heracleum sosnowskyi carries increased number of genes despite the absence of recent whole-genome duplications.</title>
        <authorList>
            <person name="Schelkunov M."/>
            <person name="Shtratnikova V."/>
            <person name="Makarenko M."/>
            <person name="Klepikova A."/>
            <person name="Omelchenko D."/>
            <person name="Novikova G."/>
            <person name="Obukhova E."/>
            <person name="Bogdanov V."/>
            <person name="Penin A."/>
            <person name="Logacheva M."/>
        </authorList>
    </citation>
    <scope>NUCLEOTIDE SEQUENCE</scope>
    <source>
        <strain evidence="6">Hsosn_3</strain>
        <tissue evidence="6">Leaf</tissue>
    </source>
</reference>
<sequence>MVYYGIALVVAMPKSSSLIHNSMAPDLPTAAADRFAASSRRRDLVFVVNPKGANGRTGKDWKKLLPYLRSRLGNHCNICESLTSGPCHAIDITREAIREGADAVIAVGGDGTLHEVINGFFWGGKPVSCQDPQVSHTTALGLIPLGTGSDFARTLKWKNSPQDAIERIAKGQRSRIDIGVISGEDGESHYFNNVADIHLTAKAGYYASKYKRFGNLCYVIGALQAFFGHHNQDLKIKVNEGEWEVYSQVTALCIGNAKFFGGGMKITPNADPTSGNFEVVTLQDFKWYHFIRYLHRLYNGTHLSVKNVSSISAHTLEIEEVSGNSNIYVQSDGEFLGFLPRKFCILPTSIEMIS</sequence>
<dbReference type="SUPFAM" id="SSF111331">
    <property type="entry name" value="NAD kinase/diacylglycerol kinase-like"/>
    <property type="match status" value="1"/>
</dbReference>
<keyword evidence="7" id="KW-1185">Reference proteome</keyword>
<dbReference type="EMBL" id="JAUIZM010000007">
    <property type="protein sequence ID" value="KAK1376851.1"/>
    <property type="molecule type" value="Genomic_DNA"/>
</dbReference>
<evidence type="ECO:0000256" key="1">
    <source>
        <dbReference type="ARBA" id="ARBA00022679"/>
    </source>
</evidence>
<evidence type="ECO:0000256" key="3">
    <source>
        <dbReference type="ARBA" id="ARBA00022777"/>
    </source>
</evidence>
<accession>A0AAD8I0U3</accession>
<dbReference type="PANTHER" id="PTHR12358:SF54">
    <property type="entry name" value="SPHINGOSINE KINASE RELATED PROTEIN"/>
    <property type="match status" value="1"/>
</dbReference>
<keyword evidence="1" id="KW-0808">Transferase</keyword>
<evidence type="ECO:0000313" key="6">
    <source>
        <dbReference type="EMBL" id="KAK1376851.1"/>
    </source>
</evidence>
<evidence type="ECO:0000259" key="5">
    <source>
        <dbReference type="PROSITE" id="PS50146"/>
    </source>
</evidence>
<dbReference type="PROSITE" id="PS50146">
    <property type="entry name" value="DAGK"/>
    <property type="match status" value="1"/>
</dbReference>
<evidence type="ECO:0000313" key="7">
    <source>
        <dbReference type="Proteomes" id="UP001237642"/>
    </source>
</evidence>
<dbReference type="Proteomes" id="UP001237642">
    <property type="component" value="Unassembled WGS sequence"/>
</dbReference>
<keyword evidence="4" id="KW-0067">ATP-binding</keyword>
<organism evidence="6 7">
    <name type="scientific">Heracleum sosnowskyi</name>
    <dbReference type="NCBI Taxonomy" id="360622"/>
    <lineage>
        <taxon>Eukaryota</taxon>
        <taxon>Viridiplantae</taxon>
        <taxon>Streptophyta</taxon>
        <taxon>Embryophyta</taxon>
        <taxon>Tracheophyta</taxon>
        <taxon>Spermatophyta</taxon>
        <taxon>Magnoliopsida</taxon>
        <taxon>eudicotyledons</taxon>
        <taxon>Gunneridae</taxon>
        <taxon>Pentapetalae</taxon>
        <taxon>asterids</taxon>
        <taxon>campanulids</taxon>
        <taxon>Apiales</taxon>
        <taxon>Apiaceae</taxon>
        <taxon>Apioideae</taxon>
        <taxon>apioid superclade</taxon>
        <taxon>Tordylieae</taxon>
        <taxon>Tordyliinae</taxon>
        <taxon>Heracleum</taxon>
    </lineage>
</organism>
<evidence type="ECO:0000256" key="2">
    <source>
        <dbReference type="ARBA" id="ARBA00022741"/>
    </source>
</evidence>
<dbReference type="PANTHER" id="PTHR12358">
    <property type="entry name" value="SPHINGOSINE KINASE"/>
    <property type="match status" value="1"/>
</dbReference>
<dbReference type="GO" id="GO:0005524">
    <property type="term" value="F:ATP binding"/>
    <property type="evidence" value="ECO:0007669"/>
    <property type="project" value="UniProtKB-KW"/>
</dbReference>
<dbReference type="SMART" id="SM00046">
    <property type="entry name" value="DAGKc"/>
    <property type="match status" value="1"/>
</dbReference>
<dbReference type="Gene3D" id="2.60.200.40">
    <property type="match status" value="1"/>
</dbReference>
<reference evidence="6" key="2">
    <citation type="submission" date="2023-05" db="EMBL/GenBank/DDBJ databases">
        <authorList>
            <person name="Schelkunov M.I."/>
        </authorList>
    </citation>
    <scope>NUCLEOTIDE SEQUENCE</scope>
    <source>
        <strain evidence="6">Hsosn_3</strain>
        <tissue evidence="6">Leaf</tissue>
    </source>
</reference>
<feature type="domain" description="DAGKc" evidence="5">
    <location>
        <begin position="39"/>
        <end position="185"/>
    </location>
</feature>
<dbReference type="GO" id="GO:0016301">
    <property type="term" value="F:kinase activity"/>
    <property type="evidence" value="ECO:0007669"/>
    <property type="project" value="UniProtKB-KW"/>
</dbReference>
<dbReference type="InterPro" id="IPR045540">
    <property type="entry name" value="YegS/DAGK_C"/>
</dbReference>
<keyword evidence="2" id="KW-0547">Nucleotide-binding</keyword>
<dbReference type="InterPro" id="IPR016064">
    <property type="entry name" value="NAD/diacylglycerol_kinase_sf"/>
</dbReference>
<evidence type="ECO:0000256" key="4">
    <source>
        <dbReference type="ARBA" id="ARBA00022840"/>
    </source>
</evidence>
<dbReference type="GO" id="GO:0016020">
    <property type="term" value="C:membrane"/>
    <property type="evidence" value="ECO:0007669"/>
    <property type="project" value="GOC"/>
</dbReference>
<comment type="caution">
    <text evidence="6">The sequence shown here is derived from an EMBL/GenBank/DDBJ whole genome shotgun (WGS) entry which is preliminary data.</text>
</comment>
<dbReference type="Pfam" id="PF19279">
    <property type="entry name" value="YegS_C"/>
    <property type="match status" value="1"/>
</dbReference>
<proteinExistence type="predicted"/>
<dbReference type="GO" id="GO:0006665">
    <property type="term" value="P:sphingolipid metabolic process"/>
    <property type="evidence" value="ECO:0007669"/>
    <property type="project" value="UniProtKB-ARBA"/>
</dbReference>
<keyword evidence="3 6" id="KW-0418">Kinase</keyword>
<dbReference type="AlphaFoldDB" id="A0AAD8I0U3"/>
<dbReference type="InterPro" id="IPR001206">
    <property type="entry name" value="Diacylglycerol_kinase_cat_dom"/>
</dbReference>
<name>A0AAD8I0U3_9APIA</name>
<dbReference type="InterPro" id="IPR050187">
    <property type="entry name" value="Lipid_Phosphate_FormReg"/>
</dbReference>
<dbReference type="Gene3D" id="3.40.50.10330">
    <property type="entry name" value="Probable inorganic polyphosphate/atp-NAD kinase, domain 1"/>
    <property type="match status" value="1"/>
</dbReference>